<dbReference type="InterPro" id="IPR011059">
    <property type="entry name" value="Metal-dep_hydrolase_composite"/>
</dbReference>
<accession>A0A9X2HGK8</accession>
<dbReference type="Pfam" id="PF07969">
    <property type="entry name" value="Amidohydro_3"/>
    <property type="match status" value="1"/>
</dbReference>
<dbReference type="EMBL" id="JANAFB010000023">
    <property type="protein sequence ID" value="MCP3426347.1"/>
    <property type="molecule type" value="Genomic_DNA"/>
</dbReference>
<keyword evidence="4" id="KW-1185">Reference proteome</keyword>
<feature type="compositionally biased region" description="Low complexity" evidence="1">
    <location>
        <begin position="40"/>
        <end position="51"/>
    </location>
</feature>
<reference evidence="3" key="1">
    <citation type="submission" date="2022-06" db="EMBL/GenBank/DDBJ databases">
        <title>Rothia sp. isolated from sandalwood seedling.</title>
        <authorList>
            <person name="Tuikhar N."/>
            <person name="Kirdat K."/>
            <person name="Thorat V."/>
            <person name="Swetha P."/>
            <person name="Padma S."/>
            <person name="Sundararaj R."/>
            <person name="Yadav A."/>
        </authorList>
    </citation>
    <scope>NUCLEOTIDE SEQUENCE</scope>
    <source>
        <strain evidence="3">AR01</strain>
    </source>
</reference>
<feature type="domain" description="Amidohydrolase 3" evidence="2">
    <location>
        <begin position="115"/>
        <end position="400"/>
    </location>
</feature>
<dbReference type="AlphaFoldDB" id="A0A9X2HGK8"/>
<dbReference type="InterPro" id="IPR013108">
    <property type="entry name" value="Amidohydro_3"/>
</dbReference>
<evidence type="ECO:0000313" key="3">
    <source>
        <dbReference type="EMBL" id="MCP3426347.1"/>
    </source>
</evidence>
<dbReference type="CDD" id="cd01293">
    <property type="entry name" value="Bact_CD"/>
    <property type="match status" value="1"/>
</dbReference>
<dbReference type="SUPFAM" id="SSF51556">
    <property type="entry name" value="Metallo-dependent hydrolases"/>
    <property type="match status" value="1"/>
</dbReference>
<dbReference type="NCBIfam" id="NF004636">
    <property type="entry name" value="PRK05985.1"/>
    <property type="match status" value="1"/>
</dbReference>
<protein>
    <submittedName>
        <fullName evidence="3">Amidohydrolase</fullName>
    </submittedName>
</protein>
<dbReference type="GO" id="GO:0016814">
    <property type="term" value="F:hydrolase activity, acting on carbon-nitrogen (but not peptide) bonds, in cyclic amidines"/>
    <property type="evidence" value="ECO:0007669"/>
    <property type="project" value="TreeGrafter"/>
</dbReference>
<dbReference type="InterPro" id="IPR052349">
    <property type="entry name" value="Metallo-hydrolase_Enzymes"/>
</dbReference>
<proteinExistence type="predicted"/>
<organism evidence="3 4">
    <name type="scientific">Rothia santali</name>
    <dbReference type="NCBI Taxonomy" id="2949643"/>
    <lineage>
        <taxon>Bacteria</taxon>
        <taxon>Bacillati</taxon>
        <taxon>Actinomycetota</taxon>
        <taxon>Actinomycetes</taxon>
        <taxon>Micrococcales</taxon>
        <taxon>Micrococcaceae</taxon>
        <taxon>Rothia</taxon>
    </lineage>
</organism>
<dbReference type="Proteomes" id="UP001139502">
    <property type="component" value="Unassembled WGS sequence"/>
</dbReference>
<dbReference type="RefSeq" id="WP_254166946.1">
    <property type="nucleotide sequence ID" value="NZ_JANAFB010000023.1"/>
</dbReference>
<dbReference type="Gene3D" id="3.20.20.140">
    <property type="entry name" value="Metal-dependent hydrolases"/>
    <property type="match status" value="1"/>
</dbReference>
<sequence length="420" mass="43767">MHSLLIRDVRPWGGPPVDLAVEDGVVRGIGPGLAPPANDSAPPSFGPGSSRPRVVEGRGRIALPGLVNAHCHVDKTWWGGPWVSSPGASTVEGRIAQEREHRDRLGIPDPDAATRMLRRFLQAGTTAIRTHVDVDPGVGLRGIEAVREAGERVGGAVAMEVVAFPQDGVVRRPGVLDLLDDAARAGADHLGGLDPAGIDRDPVRQLDGIFRVAERHGIGVDVHLHDPGELGSWQAELIAERAAATGLGGRVTISHGFFLGELPERRRLELLDVLAEAGVGWTTVAPLGRPPLPLAEMAERGMSLGLGTDGVRDLWSPFGDGDVLRIAQNLAAMLRYGTDEDLERAARWASSAAAPLVGREVHDVVVGAPADLVLLEGETVGDALTACPPRRTVVSGGALVVEDGEVLAGGSGEVLAGGGG</sequence>
<dbReference type="Gene3D" id="2.30.40.10">
    <property type="entry name" value="Urease, subunit C, domain 1"/>
    <property type="match status" value="1"/>
</dbReference>
<name>A0A9X2HGK8_9MICC</name>
<dbReference type="PANTHER" id="PTHR32027">
    <property type="entry name" value="CYTOSINE DEAMINASE"/>
    <property type="match status" value="1"/>
</dbReference>
<dbReference type="PANTHER" id="PTHR32027:SF9">
    <property type="entry name" value="BLL3847 PROTEIN"/>
    <property type="match status" value="1"/>
</dbReference>
<comment type="caution">
    <text evidence="3">The sequence shown here is derived from an EMBL/GenBank/DDBJ whole genome shotgun (WGS) entry which is preliminary data.</text>
</comment>
<dbReference type="SUPFAM" id="SSF51338">
    <property type="entry name" value="Composite domain of metallo-dependent hydrolases"/>
    <property type="match status" value="1"/>
</dbReference>
<dbReference type="InterPro" id="IPR032466">
    <property type="entry name" value="Metal_Hydrolase"/>
</dbReference>
<evidence type="ECO:0000256" key="1">
    <source>
        <dbReference type="SAM" id="MobiDB-lite"/>
    </source>
</evidence>
<gene>
    <name evidence="3" type="ORF">NBM05_10125</name>
</gene>
<evidence type="ECO:0000259" key="2">
    <source>
        <dbReference type="Pfam" id="PF07969"/>
    </source>
</evidence>
<feature type="region of interest" description="Disordered" evidence="1">
    <location>
        <begin position="30"/>
        <end position="51"/>
    </location>
</feature>
<evidence type="ECO:0000313" key="4">
    <source>
        <dbReference type="Proteomes" id="UP001139502"/>
    </source>
</evidence>